<reference evidence="2 3" key="1">
    <citation type="submission" date="2019-11" db="EMBL/GenBank/DDBJ databases">
        <authorList>
            <person name="Holert J."/>
        </authorList>
    </citation>
    <scope>NUCLEOTIDE SEQUENCE [LARGE SCALE GENOMIC DNA]</scope>
    <source>
        <strain evidence="2">BC8_1</strain>
    </source>
</reference>
<gene>
    <name evidence="2" type="ORF">AELLOGFF_05182</name>
</gene>
<protein>
    <submittedName>
        <fullName evidence="2">Uncharacterized protein</fullName>
    </submittedName>
</protein>
<feature type="region of interest" description="Disordered" evidence="1">
    <location>
        <begin position="80"/>
        <end position="102"/>
    </location>
</feature>
<dbReference type="Proteomes" id="UP000430146">
    <property type="component" value="Unassembled WGS sequence"/>
</dbReference>
<keyword evidence="3" id="KW-1185">Reference proteome</keyword>
<evidence type="ECO:0000256" key="1">
    <source>
        <dbReference type="SAM" id="MobiDB-lite"/>
    </source>
</evidence>
<accession>A0A5S9R1X3</accession>
<dbReference type="EMBL" id="CACSIP010000030">
    <property type="protein sequence ID" value="CAA0127409.1"/>
    <property type="molecule type" value="Genomic_DNA"/>
</dbReference>
<name>A0A5S9R1X3_MYCVN</name>
<organism evidence="2 3">
    <name type="scientific">Mycolicibacterium vanbaalenii</name>
    <name type="common">Mycobacterium vanbaalenii</name>
    <dbReference type="NCBI Taxonomy" id="110539"/>
    <lineage>
        <taxon>Bacteria</taxon>
        <taxon>Bacillati</taxon>
        <taxon>Actinomycetota</taxon>
        <taxon>Actinomycetes</taxon>
        <taxon>Mycobacteriales</taxon>
        <taxon>Mycobacteriaceae</taxon>
        <taxon>Mycolicibacterium</taxon>
    </lineage>
</organism>
<dbReference type="AlphaFoldDB" id="A0A5S9R1X3"/>
<feature type="compositionally biased region" description="Basic and acidic residues" evidence="1">
    <location>
        <begin position="93"/>
        <end position="102"/>
    </location>
</feature>
<evidence type="ECO:0000313" key="2">
    <source>
        <dbReference type="EMBL" id="CAA0127409.1"/>
    </source>
</evidence>
<sequence length="102" mass="11557">MIRAPKRRGRRRATDDEGALVDLMPQHLRTFGTYADMDVRRSEIADWIDSQIPGAGAELVSAVMEATGLTFLAAMRDQLTTPAPQRESGYEPQRWDYSKFKL</sequence>
<evidence type="ECO:0000313" key="3">
    <source>
        <dbReference type="Proteomes" id="UP000430146"/>
    </source>
</evidence>
<dbReference type="RefSeq" id="WP_159232894.1">
    <property type="nucleotide sequence ID" value="NZ_CACSIP010000030.1"/>
</dbReference>
<proteinExistence type="predicted"/>